<accession>A0A081B672</accession>
<reference evidence="2 3" key="1">
    <citation type="submission" date="2014-07" db="EMBL/GenBank/DDBJ databases">
        <title>Tepidicaulis marinum gen. nov., sp. nov., a novel marine bacterium denitrifying nitrate to nitrous oxide strictly under microaerobic conditions.</title>
        <authorList>
            <person name="Takeuchi M."/>
            <person name="Yamagishi T."/>
            <person name="Kamagata Y."/>
            <person name="Oshima K."/>
            <person name="Hattori M."/>
            <person name="Katayama T."/>
            <person name="Hanada S."/>
            <person name="Tamaki H."/>
            <person name="Marumo K."/>
            <person name="Maeda H."/>
            <person name="Nedachi M."/>
            <person name="Iwasaki W."/>
            <person name="Suwa Y."/>
            <person name="Sakata S."/>
        </authorList>
    </citation>
    <scope>NUCLEOTIDE SEQUENCE [LARGE SCALE GENOMIC DNA]</scope>
    <source>
        <strain evidence="2 3">MA2</strain>
    </source>
</reference>
<protein>
    <submittedName>
        <fullName evidence="2">Uncharacterized protein</fullName>
    </submittedName>
</protein>
<dbReference type="AlphaFoldDB" id="A0A081B672"/>
<proteinExistence type="predicted"/>
<evidence type="ECO:0000313" key="3">
    <source>
        <dbReference type="Proteomes" id="UP000028702"/>
    </source>
</evidence>
<evidence type="ECO:0000256" key="1">
    <source>
        <dbReference type="SAM" id="Phobius"/>
    </source>
</evidence>
<name>A0A081B672_9HYPH</name>
<keyword evidence="1" id="KW-0812">Transmembrane</keyword>
<sequence>MTDLQCSAIFTSEAGVTICTSLTGSFTLDWYLAIIPITAVLWFGYSAHRFRWFRDITLFSLIRGVLGLTLSLTVSIFTD</sequence>
<feature type="transmembrane region" description="Helical" evidence="1">
    <location>
        <begin position="60"/>
        <end position="78"/>
    </location>
</feature>
<keyword evidence="1" id="KW-0472">Membrane</keyword>
<organism evidence="2 3">
    <name type="scientific">Tepidicaulis marinus</name>
    <dbReference type="NCBI Taxonomy" id="1333998"/>
    <lineage>
        <taxon>Bacteria</taxon>
        <taxon>Pseudomonadati</taxon>
        <taxon>Pseudomonadota</taxon>
        <taxon>Alphaproteobacteria</taxon>
        <taxon>Hyphomicrobiales</taxon>
        <taxon>Parvibaculaceae</taxon>
        <taxon>Tepidicaulis</taxon>
    </lineage>
</organism>
<dbReference type="Proteomes" id="UP000028702">
    <property type="component" value="Unassembled WGS sequence"/>
</dbReference>
<feature type="transmembrane region" description="Helical" evidence="1">
    <location>
        <begin position="30"/>
        <end position="48"/>
    </location>
</feature>
<gene>
    <name evidence="2" type="ORF">M2A_0039</name>
</gene>
<evidence type="ECO:0000313" key="2">
    <source>
        <dbReference type="EMBL" id="GAK43540.1"/>
    </source>
</evidence>
<comment type="caution">
    <text evidence="2">The sequence shown here is derived from an EMBL/GenBank/DDBJ whole genome shotgun (WGS) entry which is preliminary data.</text>
</comment>
<dbReference type="EMBL" id="BBIO01000001">
    <property type="protein sequence ID" value="GAK43540.1"/>
    <property type="molecule type" value="Genomic_DNA"/>
</dbReference>
<keyword evidence="1" id="KW-1133">Transmembrane helix</keyword>
<keyword evidence="3" id="KW-1185">Reference proteome</keyword>